<gene>
    <name evidence="1" type="ORF">IAB70_05485</name>
</gene>
<reference evidence="1" key="1">
    <citation type="submission" date="2020-10" db="EMBL/GenBank/DDBJ databases">
        <authorList>
            <person name="Gilroy R."/>
        </authorList>
    </citation>
    <scope>NUCLEOTIDE SEQUENCE</scope>
    <source>
        <strain evidence="1">CHK195-15760</strain>
    </source>
</reference>
<sequence length="242" mass="28822">MIELKGKNIVLIEKEEIIQWKKIYNIQNLVDITKTAQIKQPKDNSPIWICINIDDVDDIKDLIRKIQKIEKKYQSIKTDEPKMIFEMIGNKKIKIKEDLIKCMKAIFLTNKREKIEYIYDQVCKDIDEEFEKNNYCDFKNDVCIEKRSGKCKEKITMGCCHKFTKPFFLGGKLKVCPYLKEKKCSAQCLTCKLFTCDAIQRKFKLKEIPLIDCFFNPIQKLIIKSSFFTEREIIIKRLLFFR</sequence>
<proteinExistence type="predicted"/>
<comment type="caution">
    <text evidence="1">The sequence shown here is derived from an EMBL/GenBank/DDBJ whole genome shotgun (WGS) entry which is preliminary data.</text>
</comment>
<dbReference type="Proteomes" id="UP000824093">
    <property type="component" value="Unassembled WGS sequence"/>
</dbReference>
<dbReference type="EMBL" id="DVNH01000042">
    <property type="protein sequence ID" value="HIU52049.1"/>
    <property type="molecule type" value="Genomic_DNA"/>
</dbReference>
<evidence type="ECO:0000313" key="2">
    <source>
        <dbReference type="Proteomes" id="UP000824093"/>
    </source>
</evidence>
<evidence type="ECO:0000313" key="1">
    <source>
        <dbReference type="EMBL" id="HIU52049.1"/>
    </source>
</evidence>
<dbReference type="AlphaFoldDB" id="A0A9D1M1Q4"/>
<protein>
    <submittedName>
        <fullName evidence="1">Uncharacterized protein</fullName>
    </submittedName>
</protein>
<organism evidence="1 2">
    <name type="scientific">Candidatus Merdicola faecigallinarum</name>
    <dbReference type="NCBI Taxonomy" id="2840862"/>
    <lineage>
        <taxon>Bacteria</taxon>
        <taxon>Bacillati</taxon>
        <taxon>Bacillota</taxon>
        <taxon>Clostridia</taxon>
        <taxon>Candidatus Merdicola</taxon>
    </lineage>
</organism>
<accession>A0A9D1M1Q4</accession>
<name>A0A9D1M1Q4_9FIRM</name>
<reference evidence="1" key="2">
    <citation type="journal article" date="2021" name="PeerJ">
        <title>Extensive microbial diversity within the chicken gut microbiome revealed by metagenomics and culture.</title>
        <authorList>
            <person name="Gilroy R."/>
            <person name="Ravi A."/>
            <person name="Getino M."/>
            <person name="Pursley I."/>
            <person name="Horton D.L."/>
            <person name="Alikhan N.F."/>
            <person name="Baker D."/>
            <person name="Gharbi K."/>
            <person name="Hall N."/>
            <person name="Watson M."/>
            <person name="Adriaenssens E.M."/>
            <person name="Foster-Nyarko E."/>
            <person name="Jarju S."/>
            <person name="Secka A."/>
            <person name="Antonio M."/>
            <person name="Oren A."/>
            <person name="Chaudhuri R.R."/>
            <person name="La Ragione R."/>
            <person name="Hildebrand F."/>
            <person name="Pallen M.J."/>
        </authorList>
    </citation>
    <scope>NUCLEOTIDE SEQUENCE</scope>
    <source>
        <strain evidence="1">CHK195-15760</strain>
    </source>
</reference>